<feature type="region of interest" description="Disordered" evidence="1">
    <location>
        <begin position="173"/>
        <end position="216"/>
    </location>
</feature>
<proteinExistence type="predicted"/>
<protein>
    <submittedName>
        <fullName evidence="2">Uncharacterized protein</fullName>
    </submittedName>
</protein>
<organism evidence="2">
    <name type="scientific">Thiolapillus brandeum</name>
    <dbReference type="NCBI Taxonomy" id="1076588"/>
    <lineage>
        <taxon>Bacteria</taxon>
        <taxon>Pseudomonadati</taxon>
        <taxon>Pseudomonadota</taxon>
        <taxon>Gammaproteobacteria</taxon>
        <taxon>Chromatiales</taxon>
        <taxon>Sedimenticolaceae</taxon>
        <taxon>Thiolapillus</taxon>
    </lineage>
</organism>
<accession>A0A831KCW2</accession>
<dbReference type="EMBL" id="DRCV01000267">
    <property type="protein sequence ID" value="HDK38548.1"/>
    <property type="molecule type" value="Genomic_DNA"/>
</dbReference>
<evidence type="ECO:0000313" key="2">
    <source>
        <dbReference type="EMBL" id="HDK38548.1"/>
    </source>
</evidence>
<gene>
    <name evidence="2" type="ORF">ENG92_05985</name>
</gene>
<evidence type="ECO:0000256" key="1">
    <source>
        <dbReference type="SAM" id="MobiDB-lite"/>
    </source>
</evidence>
<reference evidence="2" key="1">
    <citation type="journal article" date="2020" name="mSystems">
        <title>Genome- and Community-Level Interaction Insights into Carbon Utilization and Element Cycling Functions of Hydrothermarchaeota in Hydrothermal Sediment.</title>
        <authorList>
            <person name="Zhou Z."/>
            <person name="Liu Y."/>
            <person name="Xu W."/>
            <person name="Pan J."/>
            <person name="Luo Z.H."/>
            <person name="Li M."/>
        </authorList>
    </citation>
    <scope>NUCLEOTIDE SEQUENCE [LARGE SCALE GENOMIC DNA]</scope>
    <source>
        <strain evidence="2">HyVt-26</strain>
    </source>
</reference>
<name>A0A831KCW2_9GAMM</name>
<comment type="caution">
    <text evidence="2">The sequence shown here is derived from an EMBL/GenBank/DDBJ whole genome shotgun (WGS) entry which is preliminary data.</text>
</comment>
<feature type="compositionally biased region" description="Gly residues" evidence="1">
    <location>
        <begin position="191"/>
        <end position="215"/>
    </location>
</feature>
<dbReference type="AlphaFoldDB" id="A0A831KCW2"/>
<sequence>MIFALSQQEQTALKKLHESILKEGYIPEIFAKFAKHGLPVFRAYEAYKVTRKSLYNNYPNQDFVKNLALKNGISELNAVRFGQLYTEHDATKQHTLLMDIMTSEGKEYLEAVIGATITALTAMNLDTISIVRLFQEETDGRVAIKLEEAIIRVGAELVVRATRPDQFGNVVVTVSSKEGGKEEGDSEGGGDVEGGGTGGAGGSGGSGGSGGGKLPGGRTPWQFFRDLVWNTVGGAATGAGLGTMVGPTGTAPGAALGGLAGATYTVLGGFKAELDGPCSSPLVLC</sequence>
<dbReference type="Proteomes" id="UP000885822">
    <property type="component" value="Unassembled WGS sequence"/>
</dbReference>